<sequence length="191" mass="20628">MAGAAIEFSCACQKIRGELHNAPAKGLHLGCFCASCLAGALHAGDAPDKGEPVYFFLTQPENINVIQGLDQLKPYAFSPEGIIRWQAACCGGQIFSSQPDPKSGFMSVRTDKLSDHAALGPVRSRAFVPTGNGKTRIEGKARLAKYVFNAVRARLSGRWRKTPLYNVETEQPIVPVTLISVAEKRALLDTV</sequence>
<dbReference type="AlphaFoldDB" id="A0A7W6M8G7"/>
<evidence type="ECO:0008006" key="3">
    <source>
        <dbReference type="Google" id="ProtNLM"/>
    </source>
</evidence>
<name>A0A7W6M8G7_9RHOB</name>
<comment type="caution">
    <text evidence="1">The sequence shown here is derived from an EMBL/GenBank/DDBJ whole genome shotgun (WGS) entry which is preliminary data.</text>
</comment>
<proteinExistence type="predicted"/>
<keyword evidence="2" id="KW-1185">Reference proteome</keyword>
<organism evidence="1 2">
    <name type="scientific">Sulfitobacter noctilucicola</name>
    <dbReference type="NCBI Taxonomy" id="1342301"/>
    <lineage>
        <taxon>Bacteria</taxon>
        <taxon>Pseudomonadati</taxon>
        <taxon>Pseudomonadota</taxon>
        <taxon>Alphaproteobacteria</taxon>
        <taxon>Rhodobacterales</taxon>
        <taxon>Roseobacteraceae</taxon>
        <taxon>Sulfitobacter</taxon>
    </lineage>
</organism>
<reference evidence="1 2" key="1">
    <citation type="submission" date="2020-08" db="EMBL/GenBank/DDBJ databases">
        <title>Genomic Encyclopedia of Type Strains, Phase IV (KMG-IV): sequencing the most valuable type-strain genomes for metagenomic binning, comparative biology and taxonomic classification.</title>
        <authorList>
            <person name="Goeker M."/>
        </authorList>
    </citation>
    <scope>NUCLEOTIDE SEQUENCE [LARGE SCALE GENOMIC DNA]</scope>
    <source>
        <strain evidence="1 2">DSM 101015</strain>
    </source>
</reference>
<gene>
    <name evidence="1" type="ORF">GGR93_002191</name>
</gene>
<dbReference type="EMBL" id="JACIFU010000002">
    <property type="protein sequence ID" value="MBB4174418.1"/>
    <property type="molecule type" value="Genomic_DNA"/>
</dbReference>
<dbReference type="OrthoDB" id="5500342at2"/>
<dbReference type="Pfam" id="PF19648">
    <property type="entry name" value="DUF6151"/>
    <property type="match status" value="1"/>
</dbReference>
<dbReference type="Gene3D" id="3.90.1590.10">
    <property type="entry name" value="glutathione-dependent formaldehyde- activating enzyme (gfa)"/>
    <property type="match status" value="1"/>
</dbReference>
<evidence type="ECO:0000313" key="2">
    <source>
        <dbReference type="Proteomes" id="UP000565745"/>
    </source>
</evidence>
<dbReference type="SUPFAM" id="SSF51316">
    <property type="entry name" value="Mss4-like"/>
    <property type="match status" value="1"/>
</dbReference>
<dbReference type="Proteomes" id="UP000565745">
    <property type="component" value="Unassembled WGS sequence"/>
</dbReference>
<accession>A0A7W6M8G7</accession>
<protein>
    <recommendedName>
        <fullName evidence="3">CENP-V/GFA domain-containing protein</fullName>
    </recommendedName>
</protein>
<evidence type="ECO:0000313" key="1">
    <source>
        <dbReference type="EMBL" id="MBB4174418.1"/>
    </source>
</evidence>
<dbReference type="InterPro" id="IPR046149">
    <property type="entry name" value="DUF6151"/>
</dbReference>
<dbReference type="InterPro" id="IPR011057">
    <property type="entry name" value="Mss4-like_sf"/>
</dbReference>
<dbReference type="RefSeq" id="WP_025056779.1">
    <property type="nucleotide sequence ID" value="NZ_JACIFU010000002.1"/>
</dbReference>